<dbReference type="Proteomes" id="UP000604475">
    <property type="component" value="Unassembled WGS sequence"/>
</dbReference>
<name>A0A937RFF8_9ACTN</name>
<proteinExistence type="predicted"/>
<dbReference type="InterPro" id="IPR010982">
    <property type="entry name" value="Lambda_DNA-bd_dom_sf"/>
</dbReference>
<comment type="caution">
    <text evidence="1">The sequence shown here is derived from an EMBL/GenBank/DDBJ whole genome shotgun (WGS) entry which is preliminary data.</text>
</comment>
<protein>
    <submittedName>
        <fullName evidence="1">Helix-turn-helix domain-containing protein</fullName>
    </submittedName>
</protein>
<accession>A0A937RFF8</accession>
<dbReference type="SUPFAM" id="SSF47413">
    <property type="entry name" value="lambda repressor-like DNA-binding domains"/>
    <property type="match status" value="1"/>
</dbReference>
<organism evidence="1 2">
    <name type="scientific">Frankia nepalensis</name>
    <dbReference type="NCBI Taxonomy" id="1836974"/>
    <lineage>
        <taxon>Bacteria</taxon>
        <taxon>Bacillati</taxon>
        <taxon>Actinomycetota</taxon>
        <taxon>Actinomycetes</taxon>
        <taxon>Frankiales</taxon>
        <taxon>Frankiaceae</taxon>
        <taxon>Frankia</taxon>
    </lineage>
</organism>
<dbReference type="AlphaFoldDB" id="A0A937RFF8"/>
<reference evidence="1" key="1">
    <citation type="submission" date="2020-12" db="EMBL/GenBank/DDBJ databases">
        <title>Genomic characterization of non-nitrogen-fixing Frankia strains.</title>
        <authorList>
            <person name="Carlos-Shanley C."/>
            <person name="Guerra T."/>
            <person name="Hahn D."/>
        </authorList>
    </citation>
    <scope>NUCLEOTIDE SEQUENCE</scope>
    <source>
        <strain evidence="1">CN6</strain>
    </source>
</reference>
<dbReference type="NCBIfam" id="TIGR03917">
    <property type="entry name" value="Frankia_40_dom"/>
    <property type="match status" value="1"/>
</dbReference>
<dbReference type="InterPro" id="IPR023817">
    <property type="entry name" value="Frankia_40_dom"/>
</dbReference>
<gene>
    <name evidence="1" type="ORF">I7412_04395</name>
</gene>
<evidence type="ECO:0000313" key="2">
    <source>
        <dbReference type="Proteomes" id="UP000604475"/>
    </source>
</evidence>
<evidence type="ECO:0000313" key="1">
    <source>
        <dbReference type="EMBL" id="MBL7626424.1"/>
    </source>
</evidence>
<sequence>MTAVISVDASGSRRPVPAGDDWAGVAAAVNARMAACRMSQTRLAALSGVSVATVRVVQRGGGGRRVRDTTLTSLCRALDWPDDHLLHVLLGTPRDATVASAVGAGRGLRLLSDRYDTGTTPRPEDGARAPARRGMLTTGTVVTVTVWPGQQPEELREQLAQMPAGMVFIEAFGDLSPVLVFGPAGVALPRRVVETAVVATLTDWDD</sequence>
<dbReference type="EMBL" id="JAEACQ010000133">
    <property type="protein sequence ID" value="MBL7626424.1"/>
    <property type="molecule type" value="Genomic_DNA"/>
</dbReference>
<dbReference type="Gene3D" id="1.10.260.40">
    <property type="entry name" value="lambda repressor-like DNA-binding domains"/>
    <property type="match status" value="1"/>
</dbReference>
<dbReference type="RefSeq" id="WP_203005707.1">
    <property type="nucleotide sequence ID" value="NZ_JADWYU010000263.1"/>
</dbReference>
<dbReference type="GO" id="GO:0003677">
    <property type="term" value="F:DNA binding"/>
    <property type="evidence" value="ECO:0007669"/>
    <property type="project" value="InterPro"/>
</dbReference>
<keyword evidence="2" id="KW-1185">Reference proteome</keyword>